<dbReference type="InterPro" id="IPR045177">
    <property type="entry name" value="FDM1-5/IDN2"/>
</dbReference>
<sequence>AKPSLDSHGPPCCREQMLFYSRRTGHPGLQAPPPHRWTGPGVVKKKKKRERSLYLGILPSPGNGVHGFPSASLAAVSSSDEKVPSCSTGVHAGRGFLGANAISSSSHSTSCRTSSGCPRSQRPCPSPDFVETSMEGSLRNGDKLLASLIDEVDIKNSQLKEMEIRCSKTEMLLSQMKGETAKLQEIHAREKIDLQSTISYLCNTLQEKENLSSEFESLKKELEQLKKKFENSGSQHDNVEQEVHNEPQRDRKKLLATRSLLHMYVDQESKDLKPIKMERLNEGQENNEVEYLEDLNQVLFLRERSTNNELQEARKQLIKGLQDLSTSRSLIGVKRMGVLDDKPFQDACLQRFRDEVHMKAAELCSWWDNQIRDPSWHPFKVMTVDGEVQQSIDEGDEKLRALRDEWGQELYQAVVATLMEIDEYNPSGRFAVPELWNFKEGRKATLKEGIEYLLKQVKALKAAKRKK</sequence>
<gene>
    <name evidence="3" type="primary">Kif20b_2</name>
    <name evidence="4" type="synonym">Kif20b_1</name>
    <name evidence="4" type="ORF">g.53276</name>
    <name evidence="3" type="ORF">g.53278</name>
</gene>
<evidence type="ECO:0000256" key="1">
    <source>
        <dbReference type="SAM" id="MobiDB-lite"/>
    </source>
</evidence>
<evidence type="ECO:0000313" key="4">
    <source>
        <dbReference type="EMBL" id="JAT49462.1"/>
    </source>
</evidence>
<name>A0A1D1XHU1_9ARAE</name>
<dbReference type="EMBL" id="GDJX01018474">
    <property type="protein sequence ID" value="JAT49462.1"/>
    <property type="molecule type" value="Transcribed_RNA"/>
</dbReference>
<protein>
    <submittedName>
        <fullName evidence="3">Kinesin-like protein KIF20B</fullName>
    </submittedName>
</protein>
<dbReference type="EMBL" id="GDJX01025979">
    <property type="protein sequence ID" value="JAT41957.1"/>
    <property type="molecule type" value="Transcribed_RNA"/>
</dbReference>
<feature type="domain" description="Factor of DNA methylation 1-5/IDN2" evidence="2">
    <location>
        <begin position="334"/>
        <end position="461"/>
    </location>
</feature>
<dbReference type="PANTHER" id="PTHR21596:SF3">
    <property type="entry name" value="FACTOR OF DNA METHYLATION 1-RELATED"/>
    <property type="match status" value="1"/>
</dbReference>
<feature type="region of interest" description="Disordered" evidence="1">
    <location>
        <begin position="229"/>
        <end position="251"/>
    </location>
</feature>
<accession>A0A1D1XHU1</accession>
<evidence type="ECO:0000313" key="3">
    <source>
        <dbReference type="EMBL" id="JAT41957.1"/>
    </source>
</evidence>
<proteinExistence type="predicted"/>
<dbReference type="AlphaFoldDB" id="A0A1D1XHU1"/>
<feature type="compositionally biased region" description="Basic and acidic residues" evidence="1">
    <location>
        <begin position="237"/>
        <end position="249"/>
    </location>
</feature>
<dbReference type="GO" id="GO:0080188">
    <property type="term" value="P:gene silencing by siRNA-directed DNA methylation"/>
    <property type="evidence" value="ECO:0007669"/>
    <property type="project" value="InterPro"/>
</dbReference>
<organism evidence="3">
    <name type="scientific">Anthurium amnicola</name>
    <dbReference type="NCBI Taxonomy" id="1678845"/>
    <lineage>
        <taxon>Eukaryota</taxon>
        <taxon>Viridiplantae</taxon>
        <taxon>Streptophyta</taxon>
        <taxon>Embryophyta</taxon>
        <taxon>Tracheophyta</taxon>
        <taxon>Spermatophyta</taxon>
        <taxon>Magnoliopsida</taxon>
        <taxon>Liliopsida</taxon>
        <taxon>Araceae</taxon>
        <taxon>Pothoideae</taxon>
        <taxon>Potheae</taxon>
        <taxon>Anthurium</taxon>
    </lineage>
</organism>
<dbReference type="PANTHER" id="PTHR21596">
    <property type="entry name" value="RIBONUCLEASE P SUBUNIT P38"/>
    <property type="match status" value="1"/>
</dbReference>
<feature type="non-terminal residue" evidence="3">
    <location>
        <position position="1"/>
    </location>
</feature>
<reference evidence="3" key="1">
    <citation type="submission" date="2015-07" db="EMBL/GenBank/DDBJ databases">
        <title>Transcriptome Assembly of Anthurium amnicola.</title>
        <authorList>
            <person name="Suzuki J."/>
        </authorList>
    </citation>
    <scope>NUCLEOTIDE SEQUENCE</scope>
</reference>
<dbReference type="Pfam" id="PF03469">
    <property type="entry name" value="XH"/>
    <property type="match status" value="1"/>
</dbReference>
<evidence type="ECO:0000259" key="2">
    <source>
        <dbReference type="Pfam" id="PF03469"/>
    </source>
</evidence>
<dbReference type="InterPro" id="IPR005379">
    <property type="entry name" value="FDM1-5/IDN2_XH"/>
</dbReference>